<sequence length="157" mass="18360">MYKIFSVKKDTNVEEMVKKLINEGFEYISTFEKEMGILDFCRDLEVILDGFIDANLFIIIEGFSEHTNYKNLALHEITVEQLKTSLTRGYSISYAGTNRLLQSIGYNLNRFNEYLNEIEFNEEEKDFSKMIEKLGGKIINLHLENTTTWNPQSYLDS</sequence>
<name>Q3YN45_BACTK</name>
<protein>
    <submittedName>
        <fullName evidence="1">Uncharacterized protein</fullName>
    </submittedName>
</protein>
<reference evidence="1" key="1">
    <citation type="journal article" date="2005" name="BMC Genomics">
        <title>Conjugative plasmid pAW63 brings new insights into the genesis of the Bacillus anthracis virulence plasmid pXO2 and of the Bacillus thuringiensis plasmid pBT9727.</title>
        <authorList>
            <person name="Van der Auwera G.A."/>
            <person name="Andrup L."/>
            <person name="Mahillon J."/>
        </authorList>
    </citation>
    <scope>NUCLEOTIDE SEQUENCE</scope>
    <source>
        <strain evidence="1">HD73</strain>
        <plasmid evidence="1">pAW63</plasmid>
    </source>
</reference>
<evidence type="ECO:0000313" key="1">
    <source>
        <dbReference type="EMBL" id="AAZ06600.1"/>
    </source>
</evidence>
<dbReference type="AlphaFoldDB" id="Q3YN45"/>
<gene>
    <name evidence="1" type="ORF">pAW63_030</name>
</gene>
<keyword evidence="1" id="KW-0614">Plasmid</keyword>
<accession>Q3YN45</accession>
<dbReference type="EMBL" id="DQ025752">
    <property type="protein sequence ID" value="AAZ06600.1"/>
    <property type="molecule type" value="Genomic_DNA"/>
</dbReference>
<geneLocation type="plasmid" evidence="1">
    <name>pAW63</name>
</geneLocation>
<proteinExistence type="predicted"/>
<dbReference type="RefSeq" id="WP_000276590.1">
    <property type="nucleotide sequence ID" value="NZ_DQ025752.1"/>
</dbReference>
<organism evidence="1">
    <name type="scientific">Bacillus thuringiensis subsp. kurstaki</name>
    <dbReference type="NCBI Taxonomy" id="29339"/>
    <lineage>
        <taxon>Bacteria</taxon>
        <taxon>Bacillati</taxon>
        <taxon>Bacillota</taxon>
        <taxon>Bacilli</taxon>
        <taxon>Bacillales</taxon>
        <taxon>Bacillaceae</taxon>
        <taxon>Bacillus</taxon>
        <taxon>Bacillus cereus group</taxon>
    </lineage>
</organism>